<organism evidence="1 2">
    <name type="scientific">Eumeta variegata</name>
    <name type="common">Bagworm moth</name>
    <name type="synonym">Eumeta japonica</name>
    <dbReference type="NCBI Taxonomy" id="151549"/>
    <lineage>
        <taxon>Eukaryota</taxon>
        <taxon>Metazoa</taxon>
        <taxon>Ecdysozoa</taxon>
        <taxon>Arthropoda</taxon>
        <taxon>Hexapoda</taxon>
        <taxon>Insecta</taxon>
        <taxon>Pterygota</taxon>
        <taxon>Neoptera</taxon>
        <taxon>Endopterygota</taxon>
        <taxon>Lepidoptera</taxon>
        <taxon>Glossata</taxon>
        <taxon>Ditrysia</taxon>
        <taxon>Tineoidea</taxon>
        <taxon>Psychidae</taxon>
        <taxon>Oiketicinae</taxon>
        <taxon>Eumeta</taxon>
    </lineage>
</organism>
<evidence type="ECO:0000313" key="1">
    <source>
        <dbReference type="EMBL" id="GBP09219.1"/>
    </source>
</evidence>
<gene>
    <name evidence="1" type="ORF">EVAR_4077_1</name>
</gene>
<protein>
    <submittedName>
        <fullName evidence="1">Uncharacterized protein</fullName>
    </submittedName>
</protein>
<reference evidence="1 2" key="1">
    <citation type="journal article" date="2019" name="Commun. Biol.">
        <title>The bagworm genome reveals a unique fibroin gene that provides high tensile strength.</title>
        <authorList>
            <person name="Kono N."/>
            <person name="Nakamura H."/>
            <person name="Ohtoshi R."/>
            <person name="Tomita M."/>
            <person name="Numata K."/>
            <person name="Arakawa K."/>
        </authorList>
    </citation>
    <scope>NUCLEOTIDE SEQUENCE [LARGE SCALE GENOMIC DNA]</scope>
</reference>
<evidence type="ECO:0000313" key="2">
    <source>
        <dbReference type="Proteomes" id="UP000299102"/>
    </source>
</evidence>
<name>A0A4C1T3Y4_EUMVA</name>
<comment type="caution">
    <text evidence="1">The sequence shown here is derived from an EMBL/GenBank/DDBJ whole genome shotgun (WGS) entry which is preliminary data.</text>
</comment>
<dbReference type="EMBL" id="BGZK01000034">
    <property type="protein sequence ID" value="GBP09219.1"/>
    <property type="molecule type" value="Genomic_DNA"/>
</dbReference>
<accession>A0A4C1T3Y4</accession>
<keyword evidence="2" id="KW-1185">Reference proteome</keyword>
<dbReference type="AlphaFoldDB" id="A0A4C1T3Y4"/>
<proteinExistence type="predicted"/>
<dbReference type="Proteomes" id="UP000299102">
    <property type="component" value="Unassembled WGS sequence"/>
</dbReference>
<sequence>MVLSRSSFSEFDDPGECYRLDSANKENVRIERHDEGVTPELARQQKIFPLSLTCDEPSTWIRTPVTAPCYTAAAVRSVCARGRRAIIMRKSDVNLAPDGQRGRARSISPRGRPEGLVDCPHLLY</sequence>